<organism evidence="1 2">
    <name type="scientific">Pseudanabaena galeata UHCC 0370</name>
    <dbReference type="NCBI Taxonomy" id="3110310"/>
    <lineage>
        <taxon>Bacteria</taxon>
        <taxon>Bacillati</taxon>
        <taxon>Cyanobacteriota</taxon>
        <taxon>Cyanophyceae</taxon>
        <taxon>Pseudanabaenales</taxon>
        <taxon>Pseudanabaenaceae</taxon>
        <taxon>Pseudanabaena</taxon>
    </lineage>
</organism>
<evidence type="ECO:0000313" key="2">
    <source>
        <dbReference type="Proteomes" id="UP001301388"/>
    </source>
</evidence>
<keyword evidence="2" id="KW-1185">Reference proteome</keyword>
<dbReference type="Proteomes" id="UP001301388">
    <property type="component" value="Unassembled WGS sequence"/>
</dbReference>
<dbReference type="RefSeq" id="WP_190401307.1">
    <property type="nucleotide sequence ID" value="NZ_JAYGIE010000010.1"/>
</dbReference>
<proteinExistence type="predicted"/>
<accession>A0ABU5TES6</accession>
<sequence length="123" mass="14102">MSTRAIIGKQIDDDSYLSVYLHRDGYVDYAGVLLQTHYATTEQVDQLLALGNMSVLGISINNCLFYNRDTQESWGTEKPKLRNLQEICSEEWVYIWDGTQWLGSESNSFNLIPIQELLVSQFS</sequence>
<dbReference type="EMBL" id="JAYGIE010000010">
    <property type="protein sequence ID" value="MEA5476768.1"/>
    <property type="molecule type" value="Genomic_DNA"/>
</dbReference>
<evidence type="ECO:0000313" key="1">
    <source>
        <dbReference type="EMBL" id="MEA5476768.1"/>
    </source>
</evidence>
<comment type="caution">
    <text evidence="1">The sequence shown here is derived from an EMBL/GenBank/DDBJ whole genome shotgun (WGS) entry which is preliminary data.</text>
</comment>
<reference evidence="1 2" key="1">
    <citation type="submission" date="2023-12" db="EMBL/GenBank/DDBJ databases">
        <title>Baltic Sea Cyanobacteria.</title>
        <authorList>
            <person name="Delbaje E."/>
            <person name="Fewer D.P."/>
            <person name="Shishido T.K."/>
        </authorList>
    </citation>
    <scope>NUCLEOTIDE SEQUENCE [LARGE SCALE GENOMIC DNA]</scope>
    <source>
        <strain evidence="1 2">UHCC 0370</strain>
    </source>
</reference>
<name>A0ABU5TES6_9CYAN</name>
<gene>
    <name evidence="1" type="ORF">VB774_03960</name>
</gene>
<protein>
    <submittedName>
        <fullName evidence="1">Uncharacterized protein</fullName>
    </submittedName>
</protein>